<feature type="compositionally biased region" description="Pro residues" evidence="1">
    <location>
        <begin position="180"/>
        <end position="191"/>
    </location>
</feature>
<gene>
    <name evidence="3" type="ORF">UDIV_6280</name>
</gene>
<evidence type="ECO:0000313" key="4">
    <source>
        <dbReference type="Proteomes" id="UP000028537"/>
    </source>
</evidence>
<feature type="compositionally biased region" description="Low complexity" evidence="1">
    <location>
        <begin position="161"/>
        <end position="179"/>
    </location>
</feature>
<organism evidence="3 4">
    <name type="scientific">Ureaplasma diversum NCTC 246</name>
    <dbReference type="NCBI Taxonomy" id="1188241"/>
    <lineage>
        <taxon>Bacteria</taxon>
        <taxon>Bacillati</taxon>
        <taxon>Mycoplasmatota</taxon>
        <taxon>Mycoplasmoidales</taxon>
        <taxon>Mycoplasmoidaceae</taxon>
        <taxon>Ureaplasma</taxon>
    </lineage>
</organism>
<feature type="region of interest" description="Disordered" evidence="1">
    <location>
        <begin position="28"/>
        <end position="279"/>
    </location>
</feature>
<feature type="compositionally biased region" description="Polar residues" evidence="1">
    <location>
        <begin position="72"/>
        <end position="81"/>
    </location>
</feature>
<dbReference type="AlphaFoldDB" id="A0A084EWN5"/>
<feature type="compositionally biased region" description="Basic and acidic residues" evidence="1">
    <location>
        <begin position="103"/>
        <end position="119"/>
    </location>
</feature>
<dbReference type="PROSITE" id="PS51257">
    <property type="entry name" value="PROKAR_LIPOPROTEIN"/>
    <property type="match status" value="1"/>
</dbReference>
<proteinExistence type="predicted"/>
<dbReference type="RefSeq" id="WP_038103371.1">
    <property type="nucleotide sequence ID" value="NZ_JFDP01000080.1"/>
</dbReference>
<evidence type="ECO:0000256" key="1">
    <source>
        <dbReference type="SAM" id="MobiDB-lite"/>
    </source>
</evidence>
<evidence type="ECO:0000256" key="2">
    <source>
        <dbReference type="SAM" id="SignalP"/>
    </source>
</evidence>
<feature type="compositionally biased region" description="Low complexity" evidence="1">
    <location>
        <begin position="28"/>
        <end position="40"/>
    </location>
</feature>
<keyword evidence="2" id="KW-0732">Signal</keyword>
<protein>
    <submittedName>
        <fullName evidence="3">Uncharacterized protein</fullName>
    </submittedName>
</protein>
<reference evidence="3 4" key="1">
    <citation type="submission" date="2014-02" db="EMBL/GenBank/DDBJ databases">
        <title>Genome sequence of Ureaplasma diversum strain 246.</title>
        <authorList>
            <person name="Sirand-Pugnet P."/>
            <person name="Breton M."/>
            <person name="Dordet-Frisoni E."/>
            <person name="Baranowski E."/>
            <person name="Barre A."/>
            <person name="Couture C."/>
            <person name="Dupuy V."/>
            <person name="Gaurivaud P."/>
            <person name="Jacob D."/>
            <person name="Lemaitre C."/>
            <person name="Manso-Silvan L."/>
            <person name="Nikolski M."/>
            <person name="Nouvel L.-X."/>
            <person name="Poumarat F."/>
            <person name="Tardy F."/>
            <person name="Thebault P."/>
            <person name="Theil S."/>
            <person name="Citti C."/>
            <person name="Thiaucourt F."/>
            <person name="Blanchard A."/>
        </authorList>
    </citation>
    <scope>NUCLEOTIDE SEQUENCE [LARGE SCALE GENOMIC DNA]</scope>
    <source>
        <strain evidence="3 4">NCTC 246</strain>
    </source>
</reference>
<dbReference type="Proteomes" id="UP000028537">
    <property type="component" value="Unassembled WGS sequence"/>
</dbReference>
<feature type="compositionally biased region" description="Basic and acidic residues" evidence="1">
    <location>
        <begin position="202"/>
        <end position="243"/>
    </location>
</feature>
<feature type="chain" id="PRO_5001774822" evidence="2">
    <location>
        <begin position="27"/>
        <end position="550"/>
    </location>
</feature>
<evidence type="ECO:0000313" key="3">
    <source>
        <dbReference type="EMBL" id="KEZ22377.1"/>
    </source>
</evidence>
<feature type="compositionally biased region" description="Polar residues" evidence="1">
    <location>
        <begin position="48"/>
        <end position="66"/>
    </location>
</feature>
<dbReference type="EMBL" id="JFDP01000080">
    <property type="protein sequence ID" value="KEZ22377.1"/>
    <property type="molecule type" value="Genomic_DNA"/>
</dbReference>
<name>A0A084EWN5_9BACT</name>
<sequence>MKYKSKQKWLFTSLVTLSAISIAAVAVSCTPKNSNPTKPSKPAETKKNNPQNSLSKPSDNKISTPSKPKPTNPLSSQPKNNPSDTKKDSVDKVTKPSDPTNNQKDKDQTGNSKTDKDQKNQQPKTPETNKENKTDSLKQGDNLGSQKNDLDSSKKKEEGKQNQQNQNDNNGANSDTTPDPKQPSQPQPPEENTPGDDPNVGEQKEPAPKKDELEKQDEQPQKDGKNQDPNMEKPKGMEADKPKPQQPALSTPDQEGKNQYGKGQDGKGQDGNPMSEPEVIDDKKPLLELKETSENISLNPGSNEGRLTFKLSQQNFPQDLKDKFISIVLMPTNGTEAIESRFQKIEDIQNIEVSFVPIIEFAQYKLVSAKIYSFEENSDPRKQNQKVPKELTDVVFRKVDKNKSLVAKKQNKKNKIQDTEQNKTPVKIIFDITNNKLELTLKPKDNKPINNKYLKFSVVGLEKERKIYTTPRYDSEENLLVTNNKAEIKGVDFENDYKNVYDHIIVKIYGIYDDKQGNTKSSEYRFDYDDPNSVIDFNNNLILSKDINKG</sequence>
<feature type="compositionally biased region" description="Basic and acidic residues" evidence="1">
    <location>
        <begin position="148"/>
        <end position="160"/>
    </location>
</feature>
<dbReference type="InterPro" id="IPR054816">
    <property type="entry name" value="Lipoprotein_mollicutes-type_CS"/>
</dbReference>
<dbReference type="NCBIfam" id="NF045726">
    <property type="entry name" value="XXplasma_LP"/>
    <property type="match status" value="1"/>
</dbReference>
<keyword evidence="4" id="KW-1185">Reference proteome</keyword>
<feature type="compositionally biased region" description="Basic and acidic residues" evidence="1">
    <location>
        <begin position="84"/>
        <end position="95"/>
    </location>
</feature>
<accession>A0A084EWN5</accession>
<feature type="signal peptide" evidence="2">
    <location>
        <begin position="1"/>
        <end position="26"/>
    </location>
</feature>
<comment type="caution">
    <text evidence="3">The sequence shown here is derived from an EMBL/GenBank/DDBJ whole genome shotgun (WGS) entry which is preliminary data.</text>
</comment>
<feature type="compositionally biased region" description="Basic and acidic residues" evidence="1">
    <location>
        <begin position="127"/>
        <end position="138"/>
    </location>
</feature>